<name>A0A8H7BGM6_9FUNG</name>
<evidence type="ECO:0000256" key="6">
    <source>
        <dbReference type="ARBA" id="ARBA00023315"/>
    </source>
</evidence>
<organism evidence="8 9">
    <name type="scientific">Apophysomyces ossiformis</name>
    <dbReference type="NCBI Taxonomy" id="679940"/>
    <lineage>
        <taxon>Eukaryota</taxon>
        <taxon>Fungi</taxon>
        <taxon>Fungi incertae sedis</taxon>
        <taxon>Mucoromycota</taxon>
        <taxon>Mucoromycotina</taxon>
        <taxon>Mucoromycetes</taxon>
        <taxon>Mucorales</taxon>
        <taxon>Mucorineae</taxon>
        <taxon>Mucoraceae</taxon>
        <taxon>Apophysomyces</taxon>
    </lineage>
</organism>
<dbReference type="GO" id="GO:0003841">
    <property type="term" value="F:1-acylglycerol-3-phosphate O-acyltransferase activity"/>
    <property type="evidence" value="ECO:0007669"/>
    <property type="project" value="TreeGrafter"/>
</dbReference>
<dbReference type="PANTHER" id="PTHR13906:SF4">
    <property type="entry name" value="LYSOPHOSPHOLIPID ACYLTRANSFERASE 6"/>
    <property type="match status" value="1"/>
</dbReference>
<evidence type="ECO:0000313" key="8">
    <source>
        <dbReference type="EMBL" id="KAF7721953.1"/>
    </source>
</evidence>
<evidence type="ECO:0000256" key="7">
    <source>
        <dbReference type="SAM" id="Phobius"/>
    </source>
</evidence>
<dbReference type="Proteomes" id="UP000605846">
    <property type="component" value="Unassembled WGS sequence"/>
</dbReference>
<evidence type="ECO:0000256" key="3">
    <source>
        <dbReference type="ARBA" id="ARBA00022692"/>
    </source>
</evidence>
<sequence>MKITQYPSAIEFFGWAFFFGGFLTGPACEFMDYMRFTEAGPEEVSKESVWMPAIRSTVKGLFFCAILIKWAPTVNYFAALEPAWEKMPFYKRLLFLQGAGLMTRSKYYVVWSFAESACILCGFGFNGYDGHGNAKWDRLINVRIPGVEGAQSYKLLSEAWNIGANIWLRHYVYLRMVPAGTKPKPTSAIITYSVSAMWHGFHPGYYCKHRFCSSMHLSNYIIVMFVSVSFLQILGRKIRRCVRPLMFTPDGKQPLPFWNTAYNTIGWITTMGIMNILIAPFDVLYVSRTMHIWRGVYFFHIWFYLTVSALWFVCHPQLLLWQKKRIEKAGLLSKDGGERKTQ</sequence>
<feature type="transmembrane region" description="Helical" evidence="7">
    <location>
        <begin position="217"/>
        <end position="235"/>
    </location>
</feature>
<proteinExistence type="predicted"/>
<dbReference type="InterPro" id="IPR004299">
    <property type="entry name" value="MBOAT_fam"/>
</dbReference>
<dbReference type="GO" id="GO:0016020">
    <property type="term" value="C:membrane"/>
    <property type="evidence" value="ECO:0007669"/>
    <property type="project" value="UniProtKB-SubCell"/>
</dbReference>
<dbReference type="GO" id="GO:0046474">
    <property type="term" value="P:glycerophospholipid biosynthetic process"/>
    <property type="evidence" value="ECO:0007669"/>
    <property type="project" value="TreeGrafter"/>
</dbReference>
<evidence type="ECO:0000256" key="1">
    <source>
        <dbReference type="ARBA" id="ARBA00004141"/>
    </source>
</evidence>
<evidence type="ECO:0000256" key="4">
    <source>
        <dbReference type="ARBA" id="ARBA00022989"/>
    </source>
</evidence>
<comment type="caution">
    <text evidence="8">The sequence shown here is derived from an EMBL/GenBank/DDBJ whole genome shotgun (WGS) entry which is preliminary data.</text>
</comment>
<keyword evidence="3 7" id="KW-0812">Transmembrane</keyword>
<keyword evidence="2 8" id="KW-0808">Transferase</keyword>
<feature type="transmembrane region" description="Helical" evidence="7">
    <location>
        <begin position="256"/>
        <end position="281"/>
    </location>
</feature>
<comment type="subcellular location">
    <subcellularLocation>
        <location evidence="1">Membrane</location>
        <topology evidence="1">Multi-pass membrane protein</topology>
    </subcellularLocation>
</comment>
<dbReference type="GO" id="GO:0030258">
    <property type="term" value="P:lipid modification"/>
    <property type="evidence" value="ECO:0007669"/>
    <property type="project" value="TreeGrafter"/>
</dbReference>
<dbReference type="GO" id="GO:0047184">
    <property type="term" value="F:1-acylglycerophosphocholine O-acyltransferase activity"/>
    <property type="evidence" value="ECO:0007669"/>
    <property type="project" value="TreeGrafter"/>
</dbReference>
<dbReference type="EMBL" id="JABAYA010000223">
    <property type="protein sequence ID" value="KAF7721953.1"/>
    <property type="molecule type" value="Genomic_DNA"/>
</dbReference>
<dbReference type="AlphaFoldDB" id="A0A8H7BGM6"/>
<dbReference type="Pfam" id="PF03062">
    <property type="entry name" value="MBOAT"/>
    <property type="match status" value="1"/>
</dbReference>
<keyword evidence="4 7" id="KW-1133">Transmembrane helix</keyword>
<accession>A0A8H7BGM6</accession>
<keyword evidence="5 7" id="KW-0472">Membrane</keyword>
<keyword evidence="6 8" id="KW-0012">Acyltransferase</keyword>
<evidence type="ECO:0000256" key="5">
    <source>
        <dbReference type="ARBA" id="ARBA00023136"/>
    </source>
</evidence>
<dbReference type="GO" id="GO:0005783">
    <property type="term" value="C:endoplasmic reticulum"/>
    <property type="evidence" value="ECO:0007669"/>
    <property type="project" value="TreeGrafter"/>
</dbReference>
<evidence type="ECO:0000313" key="9">
    <source>
        <dbReference type="Proteomes" id="UP000605846"/>
    </source>
</evidence>
<evidence type="ECO:0000256" key="2">
    <source>
        <dbReference type="ARBA" id="ARBA00022679"/>
    </source>
</evidence>
<gene>
    <name evidence="8" type="primary">MBOAT1</name>
    <name evidence="8" type="ORF">EC973_003914</name>
</gene>
<protein>
    <submittedName>
        <fullName evidence="8">Lysophospholipid acyltransferase 1</fullName>
    </submittedName>
</protein>
<dbReference type="PANTHER" id="PTHR13906">
    <property type="entry name" value="PORCUPINE"/>
    <property type="match status" value="1"/>
</dbReference>
<feature type="transmembrane region" description="Helical" evidence="7">
    <location>
        <begin position="301"/>
        <end position="321"/>
    </location>
</feature>
<dbReference type="OrthoDB" id="286734at2759"/>
<dbReference type="InterPro" id="IPR049941">
    <property type="entry name" value="LPLAT_7/PORCN-like"/>
</dbReference>
<reference evidence="8" key="1">
    <citation type="submission" date="2020-01" db="EMBL/GenBank/DDBJ databases">
        <title>Genome Sequencing of Three Apophysomyces-Like Fungal Strains Confirms a Novel Fungal Genus in the Mucoromycota with divergent Burkholderia-like Endosymbiotic Bacteria.</title>
        <authorList>
            <person name="Stajich J.E."/>
            <person name="Macias A.M."/>
            <person name="Carter-House D."/>
            <person name="Lovett B."/>
            <person name="Kasson L.R."/>
            <person name="Berry K."/>
            <person name="Grigoriev I."/>
            <person name="Chang Y."/>
            <person name="Spatafora J."/>
            <person name="Kasson M.T."/>
        </authorList>
    </citation>
    <scope>NUCLEOTIDE SEQUENCE</scope>
    <source>
        <strain evidence="8">NRRL A-21654</strain>
    </source>
</reference>
<keyword evidence="9" id="KW-1185">Reference proteome</keyword>